<protein>
    <submittedName>
        <fullName evidence="1">Uncharacterized protein</fullName>
    </submittedName>
</protein>
<evidence type="ECO:0000313" key="1">
    <source>
        <dbReference type="EMBL" id="HEM66154.1"/>
    </source>
</evidence>
<sequence length="123" mass="14342">MDRDQLKKIESTIIKGFRIAIVETLKHSGYKVNEKILKNVESLGPNPDILWIMFREGNDVIVIIGDSMFYTFSEKALEKFKEVFTNYLIKKGVSIFNALFISLDRAESYILKRLFLTEMRISK</sequence>
<reference evidence="1" key="1">
    <citation type="journal article" date="2020" name="mSystems">
        <title>Genome- and Community-Level Interaction Insights into Carbon Utilization and Element Cycling Functions of Hydrothermarchaeota in Hydrothermal Sediment.</title>
        <authorList>
            <person name="Zhou Z."/>
            <person name="Liu Y."/>
            <person name="Xu W."/>
            <person name="Pan J."/>
            <person name="Luo Z.H."/>
            <person name="Li M."/>
        </authorList>
    </citation>
    <scope>NUCLEOTIDE SEQUENCE [LARGE SCALE GENOMIC DNA]</scope>
    <source>
        <strain evidence="1">SpSt-125</strain>
    </source>
</reference>
<gene>
    <name evidence="1" type="ORF">ENO26_01025</name>
</gene>
<organism evidence="1">
    <name type="scientific">Ignisphaera aggregans</name>
    <dbReference type="NCBI Taxonomy" id="334771"/>
    <lineage>
        <taxon>Archaea</taxon>
        <taxon>Thermoproteota</taxon>
        <taxon>Thermoprotei</taxon>
        <taxon>Desulfurococcales</taxon>
        <taxon>Desulfurococcaceae</taxon>
        <taxon>Ignisphaera</taxon>
    </lineage>
</organism>
<proteinExistence type="predicted"/>
<dbReference type="AlphaFoldDB" id="A0A7J2U046"/>
<dbReference type="EMBL" id="DSEU01000004">
    <property type="protein sequence ID" value="HEM66154.1"/>
    <property type="molecule type" value="Genomic_DNA"/>
</dbReference>
<name>A0A7J2U046_9CREN</name>
<accession>A0A7J2U046</accession>
<comment type="caution">
    <text evidence="1">The sequence shown here is derived from an EMBL/GenBank/DDBJ whole genome shotgun (WGS) entry which is preliminary data.</text>
</comment>